<organism evidence="1 2">
    <name type="scientific">Dinghuibacter silviterrae</name>
    <dbReference type="NCBI Taxonomy" id="1539049"/>
    <lineage>
        <taxon>Bacteria</taxon>
        <taxon>Pseudomonadati</taxon>
        <taxon>Bacteroidota</taxon>
        <taxon>Chitinophagia</taxon>
        <taxon>Chitinophagales</taxon>
        <taxon>Chitinophagaceae</taxon>
        <taxon>Dinghuibacter</taxon>
    </lineage>
</organism>
<comment type="caution">
    <text evidence="1">The sequence shown here is derived from an EMBL/GenBank/DDBJ whole genome shotgun (WGS) entry which is preliminary data.</text>
</comment>
<dbReference type="SUPFAM" id="SSF53448">
    <property type="entry name" value="Nucleotide-diphospho-sugar transferases"/>
    <property type="match status" value="1"/>
</dbReference>
<dbReference type="Gene3D" id="3.90.550.10">
    <property type="entry name" value="Spore Coat Polysaccharide Biosynthesis Protein SpsA, Chain A"/>
    <property type="match status" value="1"/>
</dbReference>
<protein>
    <recommendedName>
        <fullName evidence="3">Glycosyl transferase family 8</fullName>
    </recommendedName>
</protein>
<dbReference type="Proteomes" id="UP000294498">
    <property type="component" value="Unassembled WGS sequence"/>
</dbReference>
<evidence type="ECO:0000313" key="2">
    <source>
        <dbReference type="Proteomes" id="UP000294498"/>
    </source>
</evidence>
<dbReference type="RefSeq" id="WP_133996481.1">
    <property type="nucleotide sequence ID" value="NZ_SODV01000002.1"/>
</dbReference>
<name>A0A4R8DFD3_9BACT</name>
<evidence type="ECO:0008006" key="3">
    <source>
        <dbReference type="Google" id="ProtNLM"/>
    </source>
</evidence>
<dbReference type="AlphaFoldDB" id="A0A4R8DFD3"/>
<keyword evidence="2" id="KW-1185">Reference proteome</keyword>
<gene>
    <name evidence="1" type="ORF">EDB95_4125</name>
</gene>
<proteinExistence type="predicted"/>
<sequence>MTKYLFFIAYGKRDIFHECKYALLRLIAVYDAVKTAPPEVIIYTDTPGEFVLFQDRLTLHIHPITTEQVRAWRGEIDFVFRPKIEMLLDLTIRYSGKLLYLDCDTYCLQPLDGLFDTLTSSGVVMHNCEGSIGSLTNVHIKKWRAFLKRMPGMLDALTMDMWNAGTIGFDTVFAPLLEEVLSLTDKLHPKFRRHTVEQFAFGYTFQKHGLHIHPATPFLFHYWNLKEYRVILDHFFTKYASASLAVLLEKSALILPEIIHPDKMAYERISSLQRRFMKWRGKDWRIQPYLRLLDE</sequence>
<dbReference type="EMBL" id="SODV01000002">
    <property type="protein sequence ID" value="TDW96299.1"/>
    <property type="molecule type" value="Genomic_DNA"/>
</dbReference>
<evidence type="ECO:0000313" key="1">
    <source>
        <dbReference type="EMBL" id="TDW96299.1"/>
    </source>
</evidence>
<dbReference type="InterPro" id="IPR029044">
    <property type="entry name" value="Nucleotide-diphossugar_trans"/>
</dbReference>
<reference evidence="1 2" key="1">
    <citation type="submission" date="2019-03" db="EMBL/GenBank/DDBJ databases">
        <title>Genomic Encyclopedia of Type Strains, Phase IV (KMG-IV): sequencing the most valuable type-strain genomes for metagenomic binning, comparative biology and taxonomic classification.</title>
        <authorList>
            <person name="Goeker M."/>
        </authorList>
    </citation>
    <scope>NUCLEOTIDE SEQUENCE [LARGE SCALE GENOMIC DNA]</scope>
    <source>
        <strain evidence="1 2">DSM 100059</strain>
    </source>
</reference>
<accession>A0A4R8DFD3</accession>
<dbReference type="OrthoDB" id="850028at2"/>